<dbReference type="PANTHER" id="PTHR30433:SF2">
    <property type="entry name" value="MOTILITY PROTEIN A"/>
    <property type="match status" value="1"/>
</dbReference>
<keyword evidence="6" id="KW-0653">Protein transport</keyword>
<dbReference type="InterPro" id="IPR002898">
    <property type="entry name" value="MotA_ExbB_proton_chnl"/>
</dbReference>
<keyword evidence="4" id="KW-1133">Transmembrane helix</keyword>
<protein>
    <submittedName>
        <fullName evidence="8">Chemotaxis protein MotA</fullName>
    </submittedName>
</protein>
<gene>
    <name evidence="8" type="ORF">SAMN02745229_01712</name>
</gene>
<keyword evidence="9" id="KW-1185">Reference proteome</keyword>
<keyword evidence="2" id="KW-1003">Cell membrane</keyword>
<dbReference type="Proteomes" id="UP000184278">
    <property type="component" value="Unassembled WGS sequence"/>
</dbReference>
<dbReference type="GO" id="GO:0005886">
    <property type="term" value="C:plasma membrane"/>
    <property type="evidence" value="ECO:0007669"/>
    <property type="project" value="UniProtKB-SubCell"/>
</dbReference>
<evidence type="ECO:0000256" key="1">
    <source>
        <dbReference type="ARBA" id="ARBA00004651"/>
    </source>
</evidence>
<name>A0A1M5YU74_BUTFI</name>
<dbReference type="AlphaFoldDB" id="A0A1M5YU74"/>
<evidence type="ECO:0000256" key="2">
    <source>
        <dbReference type="ARBA" id="ARBA00022475"/>
    </source>
</evidence>
<dbReference type="GO" id="GO:0006935">
    <property type="term" value="P:chemotaxis"/>
    <property type="evidence" value="ECO:0007669"/>
    <property type="project" value="InterPro"/>
</dbReference>
<evidence type="ECO:0000256" key="5">
    <source>
        <dbReference type="ARBA" id="ARBA00023136"/>
    </source>
</evidence>
<proteinExistence type="inferred from homology"/>
<dbReference type="InterPro" id="IPR047055">
    <property type="entry name" value="MotA-like"/>
</dbReference>
<comment type="subcellular location">
    <subcellularLocation>
        <location evidence="1">Cell membrane</location>
        <topology evidence="1">Multi-pass membrane protein</topology>
    </subcellularLocation>
    <subcellularLocation>
        <location evidence="6">Membrane</location>
        <topology evidence="6">Multi-pass membrane protein</topology>
    </subcellularLocation>
</comment>
<feature type="domain" description="MotA/TolQ/ExbB proton channel" evidence="7">
    <location>
        <begin position="102"/>
        <end position="217"/>
    </location>
</feature>
<sequence length="265" mass="27776">MDLATIAALGGGIVIILLGIATAGGLQTIPSYIDIPSVVITIGGSLLATFGTNTIPGAITALKTIGVVIKMPSLDMSGLVKQIVDLSNTARKEGLLALEEAANSIEDPLLKKGLLLTADGTEPELVRAILEAEIDAVDARHKLNIKFFEDWASQGPSWGMIGTLIGLVNMLNNMSDASSLGPNMAVALITTFYGSAIANWICFPIAEKLKFDNDAELTYKGVMIEGILSIQAGENPRVTEEKLKAFMTPSEREAYDAANGGGGGE</sequence>
<organism evidence="8 9">
    <name type="scientific">Butyrivibrio fibrisolvens DSM 3071</name>
    <dbReference type="NCBI Taxonomy" id="1121131"/>
    <lineage>
        <taxon>Bacteria</taxon>
        <taxon>Bacillati</taxon>
        <taxon>Bacillota</taxon>
        <taxon>Clostridia</taxon>
        <taxon>Lachnospirales</taxon>
        <taxon>Lachnospiraceae</taxon>
        <taxon>Butyrivibrio</taxon>
    </lineage>
</organism>
<reference evidence="9" key="1">
    <citation type="submission" date="2016-11" db="EMBL/GenBank/DDBJ databases">
        <authorList>
            <person name="Varghese N."/>
            <person name="Submissions S."/>
        </authorList>
    </citation>
    <scope>NUCLEOTIDE SEQUENCE [LARGE SCALE GENOMIC DNA]</scope>
    <source>
        <strain evidence="9">DSM 3071</strain>
    </source>
</reference>
<evidence type="ECO:0000259" key="7">
    <source>
        <dbReference type="Pfam" id="PF01618"/>
    </source>
</evidence>
<dbReference type="GO" id="GO:0071978">
    <property type="term" value="P:bacterial-type flagellum-dependent swarming motility"/>
    <property type="evidence" value="ECO:0007669"/>
    <property type="project" value="InterPro"/>
</dbReference>
<evidence type="ECO:0000256" key="6">
    <source>
        <dbReference type="RuleBase" id="RU004057"/>
    </source>
</evidence>
<evidence type="ECO:0000313" key="8">
    <source>
        <dbReference type="EMBL" id="SHI15515.1"/>
    </source>
</evidence>
<evidence type="ECO:0000256" key="3">
    <source>
        <dbReference type="ARBA" id="ARBA00022692"/>
    </source>
</evidence>
<dbReference type="EMBL" id="FQXK01000013">
    <property type="protein sequence ID" value="SHI15515.1"/>
    <property type="molecule type" value="Genomic_DNA"/>
</dbReference>
<dbReference type="OrthoDB" id="9806929at2"/>
<evidence type="ECO:0000256" key="4">
    <source>
        <dbReference type="ARBA" id="ARBA00022989"/>
    </source>
</evidence>
<dbReference type="PANTHER" id="PTHR30433">
    <property type="entry name" value="CHEMOTAXIS PROTEIN MOTA"/>
    <property type="match status" value="1"/>
</dbReference>
<keyword evidence="3" id="KW-0812">Transmembrane</keyword>
<keyword evidence="5" id="KW-0472">Membrane</keyword>
<dbReference type="RefSeq" id="WP_073387022.1">
    <property type="nucleotide sequence ID" value="NZ_FQXK01000013.1"/>
</dbReference>
<keyword evidence="6" id="KW-0813">Transport</keyword>
<evidence type="ECO:0000313" key="9">
    <source>
        <dbReference type="Proteomes" id="UP000184278"/>
    </source>
</evidence>
<comment type="similarity">
    <text evidence="6">Belongs to the exbB/tolQ family.</text>
</comment>
<accession>A0A1M5YU74</accession>
<dbReference type="GeneID" id="89509974"/>
<dbReference type="STRING" id="1121131.SAMN02745229_01712"/>
<dbReference type="GO" id="GO:0015031">
    <property type="term" value="P:protein transport"/>
    <property type="evidence" value="ECO:0007669"/>
    <property type="project" value="UniProtKB-KW"/>
</dbReference>
<dbReference type="Pfam" id="PF01618">
    <property type="entry name" value="MotA_ExbB"/>
    <property type="match status" value="1"/>
</dbReference>